<reference evidence="1 2" key="1">
    <citation type="journal article" date="2012" name="J. Bacteriol.">
        <title>Draft Genome Sequence of Vibrio fischeri SR5, a Strain Isolated from the Light Organ of the Mediterranean Squid Sepiola robusta.</title>
        <authorList>
            <person name="Gyllborg M.C."/>
            <person name="Sahl J.W."/>
            <person name="Cronin D.C.III."/>
            <person name="Rasko D.A."/>
            <person name="Mandel M.J."/>
        </authorList>
    </citation>
    <scope>NUCLEOTIDE SEQUENCE [LARGE SCALE GENOMIC DNA]</scope>
    <source>
        <strain evidence="1 2">SR5</strain>
    </source>
</reference>
<proteinExistence type="predicted"/>
<dbReference type="RefSeq" id="WP_005419149.1">
    <property type="nucleotide sequence ID" value="NZ_CM001400.1"/>
</dbReference>
<evidence type="ECO:0000313" key="2">
    <source>
        <dbReference type="Proteomes" id="UP000004521"/>
    </source>
</evidence>
<accession>A0AAV3ERU3</accession>
<gene>
    <name evidence="1" type="ORF">VFSR5_1296</name>
</gene>
<evidence type="ECO:0000313" key="1">
    <source>
        <dbReference type="EMBL" id="EHN69660.1"/>
    </source>
</evidence>
<comment type="caution">
    <text evidence="1">The sequence shown here is derived from an EMBL/GenBank/DDBJ whole genome shotgun (WGS) entry which is preliminary data.</text>
</comment>
<name>A0AAV3ERU3_ALIFS</name>
<dbReference type="EMBL" id="AHIH01000005">
    <property type="protein sequence ID" value="EHN69660.1"/>
    <property type="molecule type" value="Genomic_DNA"/>
</dbReference>
<sequence length="73" mass="8359">MKKNFIDSDGIPIDKEKLTENQSVNLIRSKIEKIKTDLLKNNYFLIPKLTHVSAGNNRFYLGDDSHRITPTIG</sequence>
<organism evidence="1 2">
    <name type="scientific">Aliivibrio fischeri SR5</name>
    <dbReference type="NCBI Taxonomy" id="1088719"/>
    <lineage>
        <taxon>Bacteria</taxon>
        <taxon>Pseudomonadati</taxon>
        <taxon>Pseudomonadota</taxon>
        <taxon>Gammaproteobacteria</taxon>
        <taxon>Vibrionales</taxon>
        <taxon>Vibrionaceae</taxon>
        <taxon>Aliivibrio</taxon>
    </lineage>
</organism>
<protein>
    <submittedName>
        <fullName evidence="1">Uncharacterized protein</fullName>
    </submittedName>
</protein>
<dbReference type="AlphaFoldDB" id="A0AAV3ERU3"/>
<dbReference type="Proteomes" id="UP000004521">
    <property type="component" value="Chromosome I"/>
</dbReference>